<feature type="domain" description="N-acetyltransferase" evidence="1">
    <location>
        <begin position="1"/>
        <end position="77"/>
    </location>
</feature>
<accession>A0ABW8WH12</accession>
<keyword evidence="3" id="KW-1185">Reference proteome</keyword>
<dbReference type="EMBL" id="JBFQGM010000002">
    <property type="protein sequence ID" value="MFL9460262.1"/>
    <property type="molecule type" value="Genomic_DNA"/>
</dbReference>
<dbReference type="Proteomes" id="UP001628874">
    <property type="component" value="Unassembled WGS sequence"/>
</dbReference>
<gene>
    <name evidence="2" type="ORF">AB0759_06395</name>
</gene>
<dbReference type="InterPro" id="IPR000182">
    <property type="entry name" value="GNAT_dom"/>
</dbReference>
<dbReference type="RefSeq" id="WP_237265846.1">
    <property type="nucleotide sequence ID" value="NZ_JBFQGM010000002.1"/>
</dbReference>
<evidence type="ECO:0000259" key="1">
    <source>
        <dbReference type="PROSITE" id="PS51186"/>
    </source>
</evidence>
<name>A0ABW8WH12_9CYAN</name>
<sequence length="85" mass="9889">MHVVHNVVTHSNYRQQGISTQVLRYALNLAWKQDCYKVMLLSGSKREETLRFYEQAGFQRGVKTGFIAFPPEEFKFSEVEIGPNH</sequence>
<dbReference type="SUPFAM" id="SSF55729">
    <property type="entry name" value="Acyl-CoA N-acyltransferases (Nat)"/>
    <property type="match status" value="1"/>
</dbReference>
<dbReference type="EC" id="2.3.1.-" evidence="2"/>
<dbReference type="PROSITE" id="PS51186">
    <property type="entry name" value="GNAT"/>
    <property type="match status" value="1"/>
</dbReference>
<comment type="caution">
    <text evidence="2">The sequence shown here is derived from an EMBL/GenBank/DDBJ whole genome shotgun (WGS) entry which is preliminary data.</text>
</comment>
<dbReference type="Pfam" id="PF00583">
    <property type="entry name" value="Acetyltransf_1"/>
    <property type="match status" value="1"/>
</dbReference>
<proteinExistence type="predicted"/>
<evidence type="ECO:0000313" key="3">
    <source>
        <dbReference type="Proteomes" id="UP001628874"/>
    </source>
</evidence>
<keyword evidence="2" id="KW-0012">Acyltransferase</keyword>
<dbReference type="CDD" id="cd04301">
    <property type="entry name" value="NAT_SF"/>
    <property type="match status" value="1"/>
</dbReference>
<keyword evidence="2" id="KW-0808">Transferase</keyword>
<protein>
    <submittedName>
        <fullName evidence="2">GNAT family N-acetyltransferase</fullName>
        <ecNumber evidence="2">2.3.1.-</ecNumber>
    </submittedName>
</protein>
<dbReference type="GO" id="GO:0016746">
    <property type="term" value="F:acyltransferase activity"/>
    <property type="evidence" value="ECO:0007669"/>
    <property type="project" value="UniProtKB-KW"/>
</dbReference>
<reference evidence="2 3" key="1">
    <citation type="submission" date="2024-07" db="EMBL/GenBank/DDBJ databases">
        <authorList>
            <person name="Tripathy S."/>
        </authorList>
    </citation>
    <scope>NUCLEOTIDE SEQUENCE [LARGE SCALE GENOMIC DNA]</scope>
    <source>
        <strain evidence="2 3">VB-61278_2</strain>
    </source>
</reference>
<evidence type="ECO:0000313" key="2">
    <source>
        <dbReference type="EMBL" id="MFL9460262.1"/>
    </source>
</evidence>
<dbReference type="Gene3D" id="3.40.630.30">
    <property type="match status" value="1"/>
</dbReference>
<dbReference type="InterPro" id="IPR016181">
    <property type="entry name" value="Acyl_CoA_acyltransferase"/>
</dbReference>
<organism evidence="2 3">
    <name type="scientific">Scytonema tolypothrichoides VB-61278_2</name>
    <dbReference type="NCBI Taxonomy" id="3232314"/>
    <lineage>
        <taxon>Bacteria</taxon>
        <taxon>Bacillati</taxon>
        <taxon>Cyanobacteriota</taxon>
        <taxon>Cyanophyceae</taxon>
        <taxon>Nostocales</taxon>
        <taxon>Scytonemataceae</taxon>
        <taxon>Scytonema</taxon>
    </lineage>
</organism>